<feature type="region of interest" description="Disordered" evidence="10">
    <location>
        <begin position="1697"/>
        <end position="1716"/>
    </location>
</feature>
<dbReference type="GO" id="GO:0005789">
    <property type="term" value="C:endoplasmic reticulum membrane"/>
    <property type="evidence" value="ECO:0007669"/>
    <property type="project" value="TreeGrafter"/>
</dbReference>
<feature type="transmembrane region" description="Helical" evidence="11">
    <location>
        <begin position="1592"/>
        <end position="1613"/>
    </location>
</feature>
<evidence type="ECO:0000256" key="5">
    <source>
        <dbReference type="ARBA" id="ARBA00022679"/>
    </source>
</evidence>
<feature type="region of interest" description="Disordered" evidence="10">
    <location>
        <begin position="724"/>
        <end position="762"/>
    </location>
</feature>
<reference evidence="14 15" key="3">
    <citation type="journal article" date="2017" name="G3 (Bethesda)">
        <title>Comparative analysis highlights variable genome content of wheat rusts and divergence of the mating loci.</title>
        <authorList>
            <person name="Cuomo C.A."/>
            <person name="Bakkeren G."/>
            <person name="Khalil H.B."/>
            <person name="Panwar V."/>
            <person name="Joly D."/>
            <person name="Linning R."/>
            <person name="Sakthikumar S."/>
            <person name="Song X."/>
            <person name="Adiconis X."/>
            <person name="Fan L."/>
            <person name="Goldberg J.M."/>
            <person name="Levin J.Z."/>
            <person name="Young S."/>
            <person name="Zeng Q."/>
            <person name="Anikster Y."/>
            <person name="Bruce M."/>
            <person name="Wang M."/>
            <person name="Yin C."/>
            <person name="McCallum B."/>
            <person name="Szabo L.J."/>
            <person name="Hulbert S."/>
            <person name="Chen X."/>
            <person name="Fellers J.P."/>
        </authorList>
    </citation>
    <scope>NUCLEOTIDE SEQUENCE</scope>
    <source>
        <strain evidence="14">isolate 1-1 / race 1 (BBBD)</strain>
        <strain evidence="15">Isolate 1-1 / race 1 (BBBD)</strain>
    </source>
</reference>
<dbReference type="GO" id="GO:0061630">
    <property type="term" value="F:ubiquitin protein ligase activity"/>
    <property type="evidence" value="ECO:0007669"/>
    <property type="project" value="UniProtKB-EC"/>
</dbReference>
<dbReference type="EnsemblFungi" id="PTTG_07432-t43_1">
    <property type="protein sequence ID" value="PTTG_07432-t43_1-p1"/>
    <property type="gene ID" value="PTTG_07432"/>
</dbReference>
<evidence type="ECO:0000256" key="7">
    <source>
        <dbReference type="ARBA" id="ARBA00022786"/>
    </source>
</evidence>
<comment type="pathway">
    <text evidence="3">Protein modification; protein ubiquitination.</text>
</comment>
<feature type="region of interest" description="Disordered" evidence="10">
    <location>
        <begin position="1449"/>
        <end position="1484"/>
    </location>
</feature>
<evidence type="ECO:0000259" key="12">
    <source>
        <dbReference type="Pfam" id="PF23113"/>
    </source>
</evidence>
<feature type="compositionally biased region" description="Basic and acidic residues" evidence="10">
    <location>
        <begin position="637"/>
        <end position="647"/>
    </location>
</feature>
<evidence type="ECO:0000313" key="14">
    <source>
        <dbReference type="EnsemblFungi" id="PTTG_07432-t43_1-p1"/>
    </source>
</evidence>
<keyword evidence="6 11" id="KW-0812">Transmembrane</keyword>
<reference evidence="14" key="4">
    <citation type="submission" date="2025-05" db="UniProtKB">
        <authorList>
            <consortium name="EnsemblFungi"/>
        </authorList>
    </citation>
    <scope>IDENTIFICATION</scope>
    <source>
        <strain evidence="14">isolate 1-1 / race 1 (BBBD)</strain>
    </source>
</reference>
<feature type="domain" description="E3 ubiquitin-protein ligase MARCHF6-like C-terminal" evidence="12">
    <location>
        <begin position="1494"/>
        <end position="1681"/>
    </location>
</feature>
<keyword evidence="9 11" id="KW-0472">Membrane</keyword>
<feature type="compositionally biased region" description="Acidic residues" evidence="10">
    <location>
        <begin position="1461"/>
        <end position="1472"/>
    </location>
</feature>
<dbReference type="GO" id="GO:0036503">
    <property type="term" value="P:ERAD pathway"/>
    <property type="evidence" value="ECO:0007669"/>
    <property type="project" value="TreeGrafter"/>
</dbReference>
<protein>
    <recommendedName>
        <fullName evidence="4">RING-type E3 ubiquitin transferase</fullName>
        <ecNumber evidence="4">2.3.2.27</ecNumber>
    </recommendedName>
</protein>
<proteinExistence type="predicted"/>
<comment type="subcellular location">
    <subcellularLocation>
        <location evidence="2">Membrane</location>
        <topology evidence="2">Multi-pass membrane protein</topology>
    </subcellularLocation>
</comment>
<feature type="transmembrane region" description="Helical" evidence="11">
    <location>
        <begin position="1370"/>
        <end position="1393"/>
    </location>
</feature>
<name>A0A180GP87_PUCT1</name>
<evidence type="ECO:0000256" key="8">
    <source>
        <dbReference type="ARBA" id="ARBA00022989"/>
    </source>
</evidence>
<feature type="transmembrane region" description="Helical" evidence="11">
    <location>
        <begin position="1143"/>
        <end position="1166"/>
    </location>
</feature>
<evidence type="ECO:0000256" key="2">
    <source>
        <dbReference type="ARBA" id="ARBA00004141"/>
    </source>
</evidence>
<feature type="transmembrane region" description="Helical" evidence="11">
    <location>
        <begin position="986"/>
        <end position="1004"/>
    </location>
</feature>
<dbReference type="Proteomes" id="UP000005240">
    <property type="component" value="Unassembled WGS sequence"/>
</dbReference>
<evidence type="ECO:0000256" key="4">
    <source>
        <dbReference type="ARBA" id="ARBA00012483"/>
    </source>
</evidence>
<feature type="transmembrane region" description="Helical" evidence="11">
    <location>
        <begin position="1413"/>
        <end position="1431"/>
    </location>
</feature>
<keyword evidence="8 11" id="KW-1133">Transmembrane helix</keyword>
<feature type="transmembrane region" description="Helical" evidence="11">
    <location>
        <begin position="1077"/>
        <end position="1098"/>
    </location>
</feature>
<keyword evidence="5" id="KW-0808">Transferase</keyword>
<feature type="transmembrane region" description="Helical" evidence="11">
    <location>
        <begin position="1652"/>
        <end position="1670"/>
    </location>
</feature>
<evidence type="ECO:0000256" key="1">
    <source>
        <dbReference type="ARBA" id="ARBA00000900"/>
    </source>
</evidence>
<reference evidence="13" key="2">
    <citation type="submission" date="2016-05" db="EMBL/GenBank/DDBJ databases">
        <title>Comparative analysis highlights variable genome content of wheat rusts and divergence of the mating loci.</title>
        <authorList>
            <person name="Cuomo C.A."/>
            <person name="Bakkeren G."/>
            <person name="Szabo L."/>
            <person name="Khalil H."/>
            <person name="Joly D."/>
            <person name="Goldberg J."/>
            <person name="Young S."/>
            <person name="Zeng Q."/>
            <person name="Fellers J."/>
        </authorList>
    </citation>
    <scope>NUCLEOTIDE SEQUENCE [LARGE SCALE GENOMIC DNA]</scope>
    <source>
        <strain evidence="13">1-1 BBBD Race 1</strain>
    </source>
</reference>
<evidence type="ECO:0000256" key="9">
    <source>
        <dbReference type="ARBA" id="ARBA00023136"/>
    </source>
</evidence>
<organism evidence="13">
    <name type="scientific">Puccinia triticina (isolate 1-1 / race 1 (BBBD))</name>
    <name type="common">Brown leaf rust fungus</name>
    <dbReference type="NCBI Taxonomy" id="630390"/>
    <lineage>
        <taxon>Eukaryota</taxon>
        <taxon>Fungi</taxon>
        <taxon>Dikarya</taxon>
        <taxon>Basidiomycota</taxon>
        <taxon>Pucciniomycotina</taxon>
        <taxon>Pucciniomycetes</taxon>
        <taxon>Pucciniales</taxon>
        <taxon>Pucciniaceae</taxon>
        <taxon>Puccinia</taxon>
    </lineage>
</organism>
<dbReference type="PANTHER" id="PTHR13145:SF0">
    <property type="entry name" value="E3 UBIQUITIN-PROTEIN LIGASE MARCHF6"/>
    <property type="match status" value="1"/>
</dbReference>
<dbReference type="VEuPathDB" id="FungiDB:PTTG_07432"/>
<accession>A0A180GP87</accession>
<evidence type="ECO:0000313" key="15">
    <source>
        <dbReference type="Proteomes" id="UP000005240"/>
    </source>
</evidence>
<sequence length="1716" mass="188924">MPFYKPHDPIDSDIFCHRILVTSAYLLLLADPDDAPSLATPSTSSPPFGAPDPSQKRLINAWTRLAAATILHPSTHIPEPILQLRAHLSRDDHPEPAPTHLQEIEFNWTRALLNDPKICRHIQHLFNPRCTPNTRPERSQDEVRTAGLVYSLLSIYSAIDSLSMIHESTDEEEEEEEDEGSETGYRRIADLIRLFVLPLLDVPHPERQSVRLGRLEAHIHRLIRSHDPSDPAGHPSIAELKHDVLEVLVDQHVLAALCNSATFRRYSRGMAADDNLFTNWRLKSTRPFSQRVLDSQRVLNPENDLSAITLQLINCKAPIMPRLESSTPDEGVAWIDRATLDHKMLVTSAYLLLSANVAADTAYPALQSPALLDALASPSVNPPGEIALLQAWLKLAKSCTTAPPEDLLQRFKTFTLRSAPAAGDDRVHSFQRLETEWLARLLIDPTLARFVVLVLAQPTIEDERETGRQDFHTARFFLLKLLYVHTVLDTLVPRAESTQAGTIYKLASDVLAQHLDRLNSEPPETVMPVQEIVRQTRFLLDACPPALPTPSSSDAGSGSGDKTDHNTVWAEILVARMKRGIVAILARQNVLGMVVTDRRFGTYARAMLSEPDLFARVSTLPGLDQPDDEELEVLGCDRADKGKEKAPDLPAEPAPEESLVKSELSSHVDPFEWLEDKPLSSSRASSTHPDGNKDLVAGDPEDDVGPSLTAHLASTRSVSPVENIALAGDGPSSSNQVRIGTPAPGRQPLIAHPPAPVGEENGEMDRGRLQVAERAVAGRLPGLGPGPGLADGFVFDGAGAGGANAADDELLAEDIDGILELIGMKGSLLMLAQNVGLMTMLLSLSLLAFVHLPHMIGKIAVLSKAHRLLAPPFKGLLILQRYVHWLLDYLSDYVKLHLLRNYEPPAQLQQLWTFAGSPKKSFSGLSQLLNRWPFTELVGLSKTLADQARPFLPDSSSLNAVWHLIVERVEERLNGIAYGSKPVDRALAVLLGYFELALMSLFYLSSGLDQQRARFVSETIVNGMQQQLLIAKVGIFIFVELVIFPFLCGLLLNFTTIPIFANATLTTRLELYSSSPYSAILITWLVGTCFMFSFAILVSTCRESLRAGVCWWIRDPSDDRFNPIREILERSAWSQVKKITASAIMYGAVVVFGLGSIVFNLVFFTGTLPLRIHADRPISSSALDLVIYQTFLPFFLECFQPRTRLKECLQAVSRYMARQLRLTCFLYGERRIAEETTLEVVEFGADGQIRPVERRARLSRLLFFKSGACRPSGKNNEYRGQSRRLSKSTLSRRRKWAGGSFARVPASDAVKVVPGRKMHIPVHVDGTPIDPADQAIIEQQQAEAREDGGVAGGEQYTIVYLPPHFQARMVVYVVFMWAAAVHLGWLAIGLPLLFGRLLLDRVFLADQPEPHDVYAYALGVLCSALVLLLGAKGWASYASLFSPPIGGGESDEWGAMKPGDLSDDEDSEDEAGSESGASDTGPARRSVWTRLGPLLATAGHSLLLLGAGGLGLPVLAAVVVDLYVLGPFKRFSPGLPVLVLLEAWTYGCIYLAIAARLLHLVAPTHPLALALDQVLIRWRAGDLARTVREINTGLVVPVGCRLILSLLLPFLLIHPLVHFLLREGEILRAVQLALPQPGPDIVDLCARLHARIYPLILFAASLFFLARATGRALRTWIEKVRDDRFLENRRLKNYDPPDGLAGRADATSDGAEALGK</sequence>
<dbReference type="EC" id="2.3.2.27" evidence="4"/>
<feature type="transmembrane region" description="Helical" evidence="11">
    <location>
        <begin position="1033"/>
        <end position="1057"/>
    </location>
</feature>
<keyword evidence="15" id="KW-1185">Reference proteome</keyword>
<dbReference type="EMBL" id="ADAS02000041">
    <property type="protein sequence ID" value="OAV94268.1"/>
    <property type="molecule type" value="Genomic_DNA"/>
</dbReference>
<feature type="transmembrane region" description="Helical" evidence="11">
    <location>
        <begin position="1502"/>
        <end position="1524"/>
    </location>
</feature>
<feature type="transmembrane region" description="Helical" evidence="11">
    <location>
        <begin position="835"/>
        <end position="856"/>
    </location>
</feature>
<dbReference type="Pfam" id="PF23113">
    <property type="entry name" value="MARCHF6_C"/>
    <property type="match status" value="1"/>
</dbReference>
<evidence type="ECO:0000256" key="11">
    <source>
        <dbReference type="SAM" id="Phobius"/>
    </source>
</evidence>
<reference evidence="13" key="1">
    <citation type="submission" date="2009-11" db="EMBL/GenBank/DDBJ databases">
        <authorList>
            <consortium name="The Broad Institute Genome Sequencing Platform"/>
            <person name="Ward D."/>
            <person name="Feldgarden M."/>
            <person name="Earl A."/>
            <person name="Young S.K."/>
            <person name="Zeng Q."/>
            <person name="Koehrsen M."/>
            <person name="Alvarado L."/>
            <person name="Berlin A."/>
            <person name="Bochicchio J."/>
            <person name="Borenstein D."/>
            <person name="Chapman S.B."/>
            <person name="Chen Z."/>
            <person name="Engels R."/>
            <person name="Freedman E."/>
            <person name="Gellesch M."/>
            <person name="Goldberg J."/>
            <person name="Griggs A."/>
            <person name="Gujja S."/>
            <person name="Heilman E."/>
            <person name="Heiman D."/>
            <person name="Hepburn T."/>
            <person name="Howarth C."/>
            <person name="Jen D."/>
            <person name="Larson L."/>
            <person name="Lewis B."/>
            <person name="Mehta T."/>
            <person name="Park D."/>
            <person name="Pearson M."/>
            <person name="Roberts A."/>
            <person name="Saif S."/>
            <person name="Shea T."/>
            <person name="Shenoy N."/>
            <person name="Sisk P."/>
            <person name="Stolte C."/>
            <person name="Sykes S."/>
            <person name="Thomson T."/>
            <person name="Walk T."/>
            <person name="White J."/>
            <person name="Yandava C."/>
            <person name="Izard J."/>
            <person name="Baranova O.V."/>
            <person name="Blanton J.M."/>
            <person name="Tanner A.C."/>
            <person name="Dewhirst F.E."/>
            <person name="Haas B."/>
            <person name="Nusbaum C."/>
            <person name="Birren B."/>
        </authorList>
    </citation>
    <scope>NUCLEOTIDE SEQUENCE [LARGE SCALE GENOMIC DNA]</scope>
    <source>
        <strain evidence="13">1-1 BBBD Race 1</strain>
    </source>
</reference>
<dbReference type="PANTHER" id="PTHR13145">
    <property type="entry name" value="SSM4 PROTEIN"/>
    <property type="match status" value="1"/>
</dbReference>
<dbReference type="OrthoDB" id="264354at2759"/>
<dbReference type="InterPro" id="IPR056521">
    <property type="entry name" value="MARCHF6-like_C"/>
</dbReference>
<feature type="region of interest" description="Disordered" evidence="10">
    <location>
        <begin position="637"/>
        <end position="664"/>
    </location>
</feature>
<feature type="region of interest" description="Disordered" evidence="10">
    <location>
        <begin position="677"/>
        <end position="708"/>
    </location>
</feature>
<comment type="catalytic activity">
    <reaction evidence="1">
        <text>S-ubiquitinyl-[E2 ubiquitin-conjugating enzyme]-L-cysteine + [acceptor protein]-L-lysine = [E2 ubiquitin-conjugating enzyme]-L-cysteine + N(6)-ubiquitinyl-[acceptor protein]-L-lysine.</text>
        <dbReference type="EC" id="2.3.2.27"/>
    </reaction>
</comment>
<evidence type="ECO:0000313" key="13">
    <source>
        <dbReference type="EMBL" id="OAV94268.1"/>
    </source>
</evidence>
<feature type="compositionally biased region" description="Polar residues" evidence="10">
    <location>
        <begin position="679"/>
        <end position="689"/>
    </location>
</feature>
<keyword evidence="7" id="KW-0833">Ubl conjugation pathway</keyword>
<evidence type="ECO:0000256" key="3">
    <source>
        <dbReference type="ARBA" id="ARBA00004906"/>
    </source>
</evidence>
<evidence type="ECO:0000256" key="6">
    <source>
        <dbReference type="ARBA" id="ARBA00022692"/>
    </source>
</evidence>
<evidence type="ECO:0000256" key="10">
    <source>
        <dbReference type="SAM" id="MobiDB-lite"/>
    </source>
</evidence>
<gene>
    <name evidence="13" type="ORF">PTTG_07432</name>
</gene>